<reference evidence="2" key="2">
    <citation type="submission" date="2022-06" db="UniProtKB">
        <authorList>
            <consortium name="EnsemblMetazoa"/>
        </authorList>
    </citation>
    <scope>IDENTIFICATION</scope>
    <source>
        <strain evidence="2">DF5081</strain>
    </source>
</reference>
<dbReference type="EnsemblMetazoa" id="CJA23642.1">
    <property type="protein sequence ID" value="CJA23642.1"/>
    <property type="gene ID" value="WBGene00179214"/>
</dbReference>
<evidence type="ECO:0000313" key="2">
    <source>
        <dbReference type="EnsemblMetazoa" id="CJA23642.1"/>
    </source>
</evidence>
<proteinExistence type="predicted"/>
<feature type="chain" id="PRO_5035754382" evidence="1">
    <location>
        <begin position="26"/>
        <end position="78"/>
    </location>
</feature>
<keyword evidence="3" id="KW-1185">Reference proteome</keyword>
<evidence type="ECO:0000256" key="1">
    <source>
        <dbReference type="SAM" id="SignalP"/>
    </source>
</evidence>
<reference evidence="3" key="1">
    <citation type="submission" date="2010-08" db="EMBL/GenBank/DDBJ databases">
        <authorList>
            <consortium name="Caenorhabditis japonica Sequencing Consortium"/>
            <person name="Wilson R.K."/>
        </authorList>
    </citation>
    <scope>NUCLEOTIDE SEQUENCE [LARGE SCALE GENOMIC DNA]</scope>
    <source>
        <strain evidence="3">DF5081</strain>
    </source>
</reference>
<protein>
    <submittedName>
        <fullName evidence="2">Uncharacterized protein</fullName>
    </submittedName>
</protein>
<accession>A0A8R1I8Q4</accession>
<dbReference type="AlphaFoldDB" id="A0A8R1I8Q4"/>
<organism evidence="2 3">
    <name type="scientific">Caenorhabditis japonica</name>
    <dbReference type="NCBI Taxonomy" id="281687"/>
    <lineage>
        <taxon>Eukaryota</taxon>
        <taxon>Metazoa</taxon>
        <taxon>Ecdysozoa</taxon>
        <taxon>Nematoda</taxon>
        <taxon>Chromadorea</taxon>
        <taxon>Rhabditida</taxon>
        <taxon>Rhabditina</taxon>
        <taxon>Rhabditomorpha</taxon>
        <taxon>Rhabditoidea</taxon>
        <taxon>Rhabditidae</taxon>
        <taxon>Peloderinae</taxon>
        <taxon>Caenorhabditis</taxon>
    </lineage>
</organism>
<dbReference type="Proteomes" id="UP000005237">
    <property type="component" value="Unassembled WGS sequence"/>
</dbReference>
<name>A0A8R1I8Q4_CAEJA</name>
<sequence length="78" mass="8656">MPSTNSFLLLILIATSSILIDDVTAARTMPQAYSGVEPGIRFELLTAKRADGYGWNDCEFSPLSCLLKRRRRSTTGNF</sequence>
<keyword evidence="1" id="KW-0732">Signal</keyword>
<evidence type="ECO:0000313" key="3">
    <source>
        <dbReference type="Proteomes" id="UP000005237"/>
    </source>
</evidence>
<feature type="signal peptide" evidence="1">
    <location>
        <begin position="1"/>
        <end position="25"/>
    </location>
</feature>